<name>A0A7R8AHU9_9EURO</name>
<feature type="domain" description="RNase MRP protein 1 RNA binding" evidence="1">
    <location>
        <begin position="12"/>
        <end position="99"/>
    </location>
</feature>
<dbReference type="PANTHER" id="PTHR37792">
    <property type="entry name" value="RIBONUCLEASE MRP PROTEIN SUBUNIT RMP1"/>
    <property type="match status" value="1"/>
</dbReference>
<dbReference type="KEGG" id="apuu:APUU_10793A"/>
<accession>A0A7R8AHU9</accession>
<evidence type="ECO:0000313" key="3">
    <source>
        <dbReference type="Proteomes" id="UP000654913"/>
    </source>
</evidence>
<sequence length="203" mass="23117">MEKTELFRIHSMLHLIFHRNRNQHGKAKWWKWLSILKRSVWNLALTLGPSNKENTQPSVETCKRYLADYIVPRCYVAFSVVVADIQFSTLGTALFATLSDLSKVTGVDKALKSRPRRGINHEDDPLRYMGGPRKQEDIGEALSRARERMDAFESSKTQQTPVPVLETTMVTTLREASVARASDSGKKKKRKKNAIDDIFNGLL</sequence>
<reference evidence="2" key="2">
    <citation type="submission" date="2021-02" db="EMBL/GenBank/DDBJ databases">
        <title>Aspergillus puulaauensis MK2 genome sequence.</title>
        <authorList>
            <person name="Futagami T."/>
            <person name="Mori K."/>
            <person name="Kadooka C."/>
            <person name="Tanaka T."/>
        </authorList>
    </citation>
    <scope>NUCLEOTIDE SEQUENCE</scope>
    <source>
        <strain evidence="2">MK2</strain>
    </source>
</reference>
<dbReference type="Pfam" id="PF20945">
    <property type="entry name" value="RMP1"/>
    <property type="match status" value="1"/>
</dbReference>
<evidence type="ECO:0000259" key="1">
    <source>
        <dbReference type="Pfam" id="PF20945"/>
    </source>
</evidence>
<dbReference type="PANTHER" id="PTHR37792:SF1">
    <property type="entry name" value="RIBONUCLEASE MRP PROTEIN SUBUNIT RMP1"/>
    <property type="match status" value="1"/>
</dbReference>
<evidence type="ECO:0000313" key="2">
    <source>
        <dbReference type="EMBL" id="BCS17965.1"/>
    </source>
</evidence>
<dbReference type="GO" id="GO:0000172">
    <property type="term" value="C:ribonuclease MRP complex"/>
    <property type="evidence" value="ECO:0007669"/>
    <property type="project" value="InterPro"/>
</dbReference>
<dbReference type="InterPro" id="IPR047204">
    <property type="entry name" value="RMP1_RBD"/>
</dbReference>
<proteinExistence type="predicted"/>
<dbReference type="GO" id="GO:0000466">
    <property type="term" value="P:maturation of 5.8S rRNA from tricistronic rRNA transcript (SSU-rRNA, 5.8S rRNA, LSU-rRNA)"/>
    <property type="evidence" value="ECO:0007669"/>
    <property type="project" value="TreeGrafter"/>
</dbReference>
<dbReference type="EMBL" id="AP024443">
    <property type="protein sequence ID" value="BCS17965.1"/>
    <property type="molecule type" value="Genomic_DNA"/>
</dbReference>
<dbReference type="OrthoDB" id="5414547at2759"/>
<protein>
    <recommendedName>
        <fullName evidence="1">RNase MRP protein 1 RNA binding domain-containing protein</fullName>
    </recommendedName>
</protein>
<dbReference type="AlphaFoldDB" id="A0A7R8AHU9"/>
<dbReference type="GO" id="GO:0000294">
    <property type="term" value="P:nuclear-transcribed mRNA catabolic process, RNase MRP-dependent"/>
    <property type="evidence" value="ECO:0007669"/>
    <property type="project" value="TreeGrafter"/>
</dbReference>
<dbReference type="Proteomes" id="UP000654913">
    <property type="component" value="Chromosome 1"/>
</dbReference>
<organism evidence="2 3">
    <name type="scientific">Aspergillus puulaauensis</name>
    <dbReference type="NCBI Taxonomy" id="1220207"/>
    <lineage>
        <taxon>Eukaryota</taxon>
        <taxon>Fungi</taxon>
        <taxon>Dikarya</taxon>
        <taxon>Ascomycota</taxon>
        <taxon>Pezizomycotina</taxon>
        <taxon>Eurotiomycetes</taxon>
        <taxon>Eurotiomycetidae</taxon>
        <taxon>Eurotiales</taxon>
        <taxon>Aspergillaceae</taxon>
        <taxon>Aspergillus</taxon>
    </lineage>
</organism>
<keyword evidence="3" id="KW-1185">Reference proteome</keyword>
<gene>
    <name evidence="2" type="ORF">APUU_10793A</name>
</gene>
<dbReference type="RefSeq" id="XP_041550159.1">
    <property type="nucleotide sequence ID" value="XM_041704740.1"/>
</dbReference>
<reference evidence="2" key="1">
    <citation type="submission" date="2021-01" db="EMBL/GenBank/DDBJ databases">
        <authorList>
            <consortium name="Aspergillus puulaauensis MK2 genome sequencing consortium"/>
            <person name="Kazuki M."/>
            <person name="Futagami T."/>
        </authorList>
    </citation>
    <scope>NUCLEOTIDE SEQUENCE</scope>
    <source>
        <strain evidence="2">MK2</strain>
    </source>
</reference>
<dbReference type="CDD" id="cd22573">
    <property type="entry name" value="RMP1_RBD"/>
    <property type="match status" value="1"/>
</dbReference>
<dbReference type="InterPro" id="IPR047205">
    <property type="entry name" value="RMP1"/>
</dbReference>
<dbReference type="GeneID" id="64967970"/>
<dbReference type="GO" id="GO:0042134">
    <property type="term" value="F:rRNA primary transcript binding"/>
    <property type="evidence" value="ECO:0007669"/>
    <property type="project" value="InterPro"/>
</dbReference>